<dbReference type="EMBL" id="JANAVB010036020">
    <property type="protein sequence ID" value="KAJ6804048.1"/>
    <property type="molecule type" value="Genomic_DNA"/>
</dbReference>
<dbReference type="AlphaFoldDB" id="A0AAX6EJC0"/>
<feature type="compositionally biased region" description="Low complexity" evidence="1">
    <location>
        <begin position="8"/>
        <end position="18"/>
    </location>
</feature>
<reference evidence="2" key="1">
    <citation type="journal article" date="2023" name="GigaByte">
        <title>Genome assembly of the bearded iris, Iris pallida Lam.</title>
        <authorList>
            <person name="Bruccoleri R.E."/>
            <person name="Oakeley E.J."/>
            <person name="Faust A.M.E."/>
            <person name="Altorfer M."/>
            <person name="Dessus-Babus S."/>
            <person name="Burckhardt D."/>
            <person name="Oertli M."/>
            <person name="Naumann U."/>
            <person name="Petersen F."/>
            <person name="Wong J."/>
        </authorList>
    </citation>
    <scope>NUCLEOTIDE SEQUENCE</scope>
    <source>
        <strain evidence="2">GSM-AAB239-AS_SAM_17_03QT</strain>
    </source>
</reference>
<dbReference type="GO" id="GO:0004177">
    <property type="term" value="F:aminopeptidase activity"/>
    <property type="evidence" value="ECO:0007669"/>
    <property type="project" value="UniProtKB-KW"/>
</dbReference>
<keyword evidence="2" id="KW-0378">Hydrolase</keyword>
<organism evidence="2 3">
    <name type="scientific">Iris pallida</name>
    <name type="common">Sweet iris</name>
    <dbReference type="NCBI Taxonomy" id="29817"/>
    <lineage>
        <taxon>Eukaryota</taxon>
        <taxon>Viridiplantae</taxon>
        <taxon>Streptophyta</taxon>
        <taxon>Embryophyta</taxon>
        <taxon>Tracheophyta</taxon>
        <taxon>Spermatophyta</taxon>
        <taxon>Magnoliopsida</taxon>
        <taxon>Liliopsida</taxon>
        <taxon>Asparagales</taxon>
        <taxon>Iridaceae</taxon>
        <taxon>Iridoideae</taxon>
        <taxon>Irideae</taxon>
        <taxon>Iris</taxon>
    </lineage>
</organism>
<dbReference type="Proteomes" id="UP001140949">
    <property type="component" value="Unassembled WGS sequence"/>
</dbReference>
<keyword evidence="2" id="KW-0031">Aminopeptidase</keyword>
<sequence length="171" mass="18214">MAPLLLLSSPATPPLSASRSDVSSSHPRAASAGLSMARGFSVRATLGLTKPSVAETPQITFSSKEIDVAEWKGDMLAVAVSDKDLSKDSDSKFANPILRKLDSSSAAFWPRLPPRRTLPGRPGNPRLGCPAWGSRGWAWSGSGHRNRPPAPPLRIGALARLWRQLKGCPGK</sequence>
<evidence type="ECO:0000313" key="3">
    <source>
        <dbReference type="Proteomes" id="UP001140949"/>
    </source>
</evidence>
<gene>
    <name evidence="2" type="ORF">M6B38_186275</name>
</gene>
<dbReference type="InterPro" id="IPR043472">
    <property type="entry name" value="Macro_dom-like"/>
</dbReference>
<accession>A0AAX6EJC0</accession>
<feature type="region of interest" description="Disordered" evidence="1">
    <location>
        <begin position="8"/>
        <end position="29"/>
    </location>
</feature>
<keyword evidence="3" id="KW-1185">Reference proteome</keyword>
<proteinExistence type="predicted"/>
<dbReference type="Gene3D" id="3.40.220.10">
    <property type="entry name" value="Leucine Aminopeptidase, subunit E, domain 1"/>
    <property type="match status" value="1"/>
</dbReference>
<name>A0AAX6EJC0_IRIPA</name>
<keyword evidence="2" id="KW-0645">Protease</keyword>
<evidence type="ECO:0000313" key="2">
    <source>
        <dbReference type="EMBL" id="KAJ6804048.1"/>
    </source>
</evidence>
<evidence type="ECO:0000256" key="1">
    <source>
        <dbReference type="SAM" id="MobiDB-lite"/>
    </source>
</evidence>
<protein>
    <submittedName>
        <fullName evidence="2">Leucine aminopeptidase 1-like</fullName>
    </submittedName>
</protein>
<comment type="caution">
    <text evidence="2">The sequence shown here is derived from an EMBL/GenBank/DDBJ whole genome shotgun (WGS) entry which is preliminary data.</text>
</comment>
<reference evidence="2" key="2">
    <citation type="submission" date="2023-04" db="EMBL/GenBank/DDBJ databases">
        <authorList>
            <person name="Bruccoleri R.E."/>
            <person name="Oakeley E.J."/>
            <person name="Faust A.-M."/>
            <person name="Dessus-Babus S."/>
            <person name="Altorfer M."/>
            <person name="Burckhardt D."/>
            <person name="Oertli M."/>
            <person name="Naumann U."/>
            <person name="Petersen F."/>
            <person name="Wong J."/>
        </authorList>
    </citation>
    <scope>NUCLEOTIDE SEQUENCE</scope>
    <source>
        <strain evidence="2">GSM-AAB239-AS_SAM_17_03QT</strain>
        <tissue evidence="2">Leaf</tissue>
    </source>
</reference>